<organism evidence="2 3">
    <name type="scientific">Lepeophtheirus salmonis</name>
    <name type="common">Salmon louse</name>
    <name type="synonym">Caligus salmonis</name>
    <dbReference type="NCBI Taxonomy" id="72036"/>
    <lineage>
        <taxon>Eukaryota</taxon>
        <taxon>Metazoa</taxon>
        <taxon>Ecdysozoa</taxon>
        <taxon>Arthropoda</taxon>
        <taxon>Crustacea</taxon>
        <taxon>Multicrustacea</taxon>
        <taxon>Hexanauplia</taxon>
        <taxon>Copepoda</taxon>
        <taxon>Siphonostomatoida</taxon>
        <taxon>Caligidae</taxon>
        <taxon>Lepeophtheirus</taxon>
    </lineage>
</organism>
<evidence type="ECO:0000313" key="3">
    <source>
        <dbReference type="Proteomes" id="UP000675881"/>
    </source>
</evidence>
<evidence type="ECO:0000313" key="2">
    <source>
        <dbReference type="EMBL" id="CAF3000160.1"/>
    </source>
</evidence>
<feature type="compositionally biased region" description="Basic and acidic residues" evidence="1">
    <location>
        <begin position="136"/>
        <end position="146"/>
    </location>
</feature>
<accession>A0A7R8D1Y0</accession>
<reference evidence="2" key="1">
    <citation type="submission" date="2021-02" db="EMBL/GenBank/DDBJ databases">
        <authorList>
            <person name="Bekaert M."/>
        </authorList>
    </citation>
    <scope>NUCLEOTIDE SEQUENCE</scope>
    <source>
        <strain evidence="2">IoA-00</strain>
    </source>
</reference>
<proteinExistence type="predicted"/>
<dbReference type="AlphaFoldDB" id="A0A7R8D1Y0"/>
<protein>
    <submittedName>
        <fullName evidence="2">(salmon louse) hypothetical protein</fullName>
    </submittedName>
</protein>
<feature type="region of interest" description="Disordered" evidence="1">
    <location>
        <begin position="114"/>
        <end position="149"/>
    </location>
</feature>
<dbReference type="Proteomes" id="UP000675881">
    <property type="component" value="Chromosome 7"/>
</dbReference>
<dbReference type="EMBL" id="HG994586">
    <property type="protein sequence ID" value="CAF3000160.1"/>
    <property type="molecule type" value="Genomic_DNA"/>
</dbReference>
<evidence type="ECO:0000256" key="1">
    <source>
        <dbReference type="SAM" id="MobiDB-lite"/>
    </source>
</evidence>
<keyword evidence="3" id="KW-1185">Reference proteome</keyword>
<name>A0A7R8D1Y0_LEPSM</name>
<gene>
    <name evidence="2" type="ORF">LSAA_12917</name>
</gene>
<sequence length="192" mass="22450">MYQRQIQNGQYLNRKTKKNKKRKKMALESMKRTDEIGLLGKLIPRFPGTKFSSRGDSLKAIFYLHQLESEIKQCFKTTATIISEIWCKANIPIMTPNRFIDKFRKLPQEYYNLRKSKKTDQPERPDSMTGEAKNGLLEKKPKEKGWRRNNGTVINGLKNNVRQHQQLLPRYTLPFFSLIGHNVEDLALAQVP</sequence>